<evidence type="ECO:0000259" key="1">
    <source>
        <dbReference type="Pfam" id="PF00248"/>
    </source>
</evidence>
<keyword evidence="3" id="KW-1185">Reference proteome</keyword>
<evidence type="ECO:0000313" key="2">
    <source>
        <dbReference type="EMBL" id="KAF9070763.1"/>
    </source>
</evidence>
<accession>A0A9P5PVL9</accession>
<dbReference type="AlphaFoldDB" id="A0A9P5PVL9"/>
<dbReference type="Proteomes" id="UP000772434">
    <property type="component" value="Unassembled WGS sequence"/>
</dbReference>
<feature type="domain" description="NADP-dependent oxidoreductase" evidence="1">
    <location>
        <begin position="1"/>
        <end position="88"/>
    </location>
</feature>
<comment type="caution">
    <text evidence="2">The sequence shown here is derived from an EMBL/GenBank/DDBJ whole genome shotgun (WGS) entry which is preliminary data.</text>
</comment>
<dbReference type="Pfam" id="PF00248">
    <property type="entry name" value="Aldo_ket_red"/>
    <property type="match status" value="1"/>
</dbReference>
<reference evidence="2" key="1">
    <citation type="submission" date="2020-11" db="EMBL/GenBank/DDBJ databases">
        <authorList>
            <consortium name="DOE Joint Genome Institute"/>
            <person name="Ahrendt S."/>
            <person name="Riley R."/>
            <person name="Andreopoulos W."/>
            <person name="Labutti K."/>
            <person name="Pangilinan J."/>
            <person name="Ruiz-Duenas F.J."/>
            <person name="Barrasa J.M."/>
            <person name="Sanchez-Garcia M."/>
            <person name="Camarero S."/>
            <person name="Miyauchi S."/>
            <person name="Serrano A."/>
            <person name="Linde D."/>
            <person name="Babiker R."/>
            <person name="Drula E."/>
            <person name="Ayuso-Fernandez I."/>
            <person name="Pacheco R."/>
            <person name="Padilla G."/>
            <person name="Ferreira P."/>
            <person name="Barriuso J."/>
            <person name="Kellner H."/>
            <person name="Castanera R."/>
            <person name="Alfaro M."/>
            <person name="Ramirez L."/>
            <person name="Pisabarro A.G."/>
            <person name="Kuo A."/>
            <person name="Tritt A."/>
            <person name="Lipzen A."/>
            <person name="He G."/>
            <person name="Yan M."/>
            <person name="Ng V."/>
            <person name="Cullen D."/>
            <person name="Martin F."/>
            <person name="Rosso M.-N."/>
            <person name="Henrissat B."/>
            <person name="Hibbett D."/>
            <person name="Martinez A.T."/>
            <person name="Grigoriev I.V."/>
        </authorList>
    </citation>
    <scope>NUCLEOTIDE SEQUENCE</scope>
    <source>
        <strain evidence="2">AH 40177</strain>
    </source>
</reference>
<dbReference type="EMBL" id="JADNRY010000038">
    <property type="protein sequence ID" value="KAF9070763.1"/>
    <property type="molecule type" value="Genomic_DNA"/>
</dbReference>
<dbReference type="InterPro" id="IPR023210">
    <property type="entry name" value="NADP_OxRdtase_dom"/>
</dbReference>
<gene>
    <name evidence="2" type="ORF">BDP27DRAFT_1220309</name>
</gene>
<proteinExistence type="predicted"/>
<dbReference type="OrthoDB" id="48988at2759"/>
<organism evidence="2 3">
    <name type="scientific">Rhodocollybia butyracea</name>
    <dbReference type="NCBI Taxonomy" id="206335"/>
    <lineage>
        <taxon>Eukaryota</taxon>
        <taxon>Fungi</taxon>
        <taxon>Dikarya</taxon>
        <taxon>Basidiomycota</taxon>
        <taxon>Agaricomycotina</taxon>
        <taxon>Agaricomycetes</taxon>
        <taxon>Agaricomycetidae</taxon>
        <taxon>Agaricales</taxon>
        <taxon>Marasmiineae</taxon>
        <taxon>Omphalotaceae</taxon>
        <taxon>Rhodocollybia</taxon>
    </lineage>
</organism>
<feature type="non-terminal residue" evidence="2">
    <location>
        <position position="154"/>
    </location>
</feature>
<dbReference type="SUPFAM" id="SSF51430">
    <property type="entry name" value="NAD(P)-linked oxidoreductase"/>
    <property type="match status" value="1"/>
</dbReference>
<sequence length="154" mass="17673">IDILYVHWWGWDTSVEEVMDSLHNIIASGKVIYLGIPQFGSSCRLINMQKTMGRCVFVVYQVWKWNIMDHSSKCDIIPIARSLSLALAPSPRINSVPTKKRNAAGKVERKDIPCMVGLGRYWGRSQGVSLLKRSCKRLERTSDYNFDYLSSLFR</sequence>
<protein>
    <recommendedName>
        <fullName evidence="1">NADP-dependent oxidoreductase domain-containing protein</fullName>
    </recommendedName>
</protein>
<dbReference type="Gene3D" id="3.20.20.100">
    <property type="entry name" value="NADP-dependent oxidoreductase domain"/>
    <property type="match status" value="1"/>
</dbReference>
<evidence type="ECO:0000313" key="3">
    <source>
        <dbReference type="Proteomes" id="UP000772434"/>
    </source>
</evidence>
<name>A0A9P5PVL9_9AGAR</name>
<dbReference type="InterPro" id="IPR036812">
    <property type="entry name" value="NAD(P)_OxRdtase_dom_sf"/>
</dbReference>